<organism evidence="1">
    <name type="scientific">Burkholderia stagnalis</name>
    <dbReference type="NCBI Taxonomy" id="1503054"/>
    <lineage>
        <taxon>Bacteria</taxon>
        <taxon>Pseudomonadati</taxon>
        <taxon>Pseudomonadota</taxon>
        <taxon>Betaproteobacteria</taxon>
        <taxon>Burkholderiales</taxon>
        <taxon>Burkholderiaceae</taxon>
        <taxon>Burkholderia</taxon>
        <taxon>Burkholderia cepacia complex</taxon>
    </lineage>
</organism>
<comment type="caution">
    <text evidence="1">The sequence shown here is derived from an EMBL/GenBank/DDBJ whole genome shotgun (WGS) entry which is preliminary data.</text>
</comment>
<gene>
    <name evidence="1" type="ORF">WT44_06110</name>
</gene>
<dbReference type="EMBL" id="LPHB01000019">
    <property type="protein sequence ID" value="KWA66631.1"/>
    <property type="molecule type" value="Genomic_DNA"/>
</dbReference>
<evidence type="ECO:0000313" key="1">
    <source>
        <dbReference type="EMBL" id="KWA66631.1"/>
    </source>
</evidence>
<dbReference type="AlphaFoldDB" id="A0A108A1D2"/>
<name>A0A108A1D2_9BURK</name>
<evidence type="ECO:0000313" key="2">
    <source>
        <dbReference type="Proteomes" id="UP000068603"/>
    </source>
</evidence>
<protein>
    <submittedName>
        <fullName evidence="1">Uncharacterized protein</fullName>
    </submittedName>
</protein>
<proteinExistence type="predicted"/>
<reference evidence="1 2" key="1">
    <citation type="submission" date="2015-11" db="EMBL/GenBank/DDBJ databases">
        <title>Expanding the genomic diversity of Burkholderia species for the development of highly accurate diagnostics.</title>
        <authorList>
            <person name="Sahl J."/>
            <person name="Keim P."/>
            <person name="Wagner D."/>
        </authorList>
    </citation>
    <scope>NUCLEOTIDE SEQUENCE [LARGE SCALE GENOMIC DNA]</scope>
    <source>
        <strain evidence="1 2">MSMB1960WGS</strain>
    </source>
</reference>
<accession>A0A108A1D2</accession>
<dbReference type="Proteomes" id="UP000068603">
    <property type="component" value="Unassembled WGS sequence"/>
</dbReference>
<sequence length="97" mass="10527">MHGAAREAGRTSTHLHEPRQRLLIGRAQHIAGVSGRRYDLDQAIAAWTAAYDQAGSLLIEINMNHAQLTPGMSEQEVKTALAAGQTTDLITYFNQAA</sequence>